<dbReference type="GO" id="GO:0046983">
    <property type="term" value="F:protein dimerization activity"/>
    <property type="evidence" value="ECO:0007669"/>
    <property type="project" value="InterPro"/>
</dbReference>
<proteinExistence type="predicted"/>
<protein>
    <recommendedName>
        <fullName evidence="2">TTF-type domain-containing protein</fullName>
    </recommendedName>
</protein>
<gene>
    <name evidence="3" type="primary">100631670</name>
</gene>
<reference evidence="3" key="2">
    <citation type="submission" date="2017-05" db="UniProtKB">
        <authorList>
            <consortium name="EnsemblMetazoa"/>
        </authorList>
    </citation>
    <scope>IDENTIFICATION</scope>
</reference>
<dbReference type="Proteomes" id="UP000007879">
    <property type="component" value="Unassembled WGS sequence"/>
</dbReference>
<organism evidence="3">
    <name type="scientific">Amphimedon queenslandica</name>
    <name type="common">Sponge</name>
    <dbReference type="NCBI Taxonomy" id="400682"/>
    <lineage>
        <taxon>Eukaryota</taxon>
        <taxon>Metazoa</taxon>
        <taxon>Porifera</taxon>
        <taxon>Demospongiae</taxon>
        <taxon>Heteroscleromorpha</taxon>
        <taxon>Haplosclerida</taxon>
        <taxon>Niphatidae</taxon>
        <taxon>Amphimedon</taxon>
    </lineage>
</organism>
<dbReference type="InterPro" id="IPR025398">
    <property type="entry name" value="DUF4371"/>
</dbReference>
<dbReference type="Pfam" id="PF05699">
    <property type="entry name" value="Dimer_Tnp_hAT"/>
    <property type="match status" value="1"/>
</dbReference>
<feature type="region of interest" description="Disordered" evidence="1">
    <location>
        <begin position="22"/>
        <end position="57"/>
    </location>
</feature>
<dbReference type="InterPro" id="IPR012337">
    <property type="entry name" value="RNaseH-like_sf"/>
</dbReference>
<evidence type="ECO:0000256" key="1">
    <source>
        <dbReference type="SAM" id="MobiDB-lite"/>
    </source>
</evidence>
<reference evidence="4" key="1">
    <citation type="journal article" date="2010" name="Nature">
        <title>The Amphimedon queenslandica genome and the evolution of animal complexity.</title>
        <authorList>
            <person name="Srivastava M."/>
            <person name="Simakov O."/>
            <person name="Chapman J."/>
            <person name="Fahey B."/>
            <person name="Gauthier M.E."/>
            <person name="Mitros T."/>
            <person name="Richards G.S."/>
            <person name="Conaco C."/>
            <person name="Dacre M."/>
            <person name="Hellsten U."/>
            <person name="Larroux C."/>
            <person name="Putnam N.H."/>
            <person name="Stanke M."/>
            <person name="Adamska M."/>
            <person name="Darling A."/>
            <person name="Degnan S.M."/>
            <person name="Oakley T.H."/>
            <person name="Plachetzki D.C."/>
            <person name="Zhai Y."/>
            <person name="Adamski M."/>
            <person name="Calcino A."/>
            <person name="Cummins S.F."/>
            <person name="Goodstein D.M."/>
            <person name="Harris C."/>
            <person name="Jackson D.J."/>
            <person name="Leys S.P."/>
            <person name="Shu S."/>
            <person name="Woodcroft B.J."/>
            <person name="Vervoort M."/>
            <person name="Kosik K.S."/>
            <person name="Manning G."/>
            <person name="Degnan B.M."/>
            <person name="Rokhsar D.S."/>
        </authorList>
    </citation>
    <scope>NUCLEOTIDE SEQUENCE [LARGE SCALE GENOMIC DNA]</scope>
</reference>
<dbReference type="SMART" id="SM00597">
    <property type="entry name" value="ZnF_TTF"/>
    <property type="match status" value="1"/>
</dbReference>
<dbReference type="KEGG" id="aqu:100631670"/>
<name>A0A1X7TYR2_AMPQE</name>
<dbReference type="InterPro" id="IPR008906">
    <property type="entry name" value="HATC_C_dom"/>
</dbReference>
<dbReference type="InParanoid" id="A0A1X7TYR2"/>
<dbReference type="Pfam" id="PF14291">
    <property type="entry name" value="DUF4371"/>
    <property type="match status" value="1"/>
</dbReference>
<feature type="compositionally biased region" description="Polar residues" evidence="1">
    <location>
        <begin position="42"/>
        <end position="51"/>
    </location>
</feature>
<accession>A0A1X7TYR2</accession>
<sequence>MATNATITDYFSLKVPRVADAETDSIHSEISSSDEEIEESSATVTDATHSDSPLPPAIVRVPPDDCSCSCCSSSSSESSSVPVQPDKHFSQKKQGKQTRSFQHTWFQEHSWLTYCVPRDLAFCHICRLAVNKALMKMPRKRGHHVFITDGFSNWKKAKCSFKKHERSQLHREAVVKIVLQQQPSVATQLSRQSEKDHKHRQAMLMKVLQSIKLLARQGLAIRGHSDEESNLVQVLRCRMADVEGLEAWINAGKYLSHEVTNEIVELMAHALLRNLLVDIRNAKFFALICDETQDISGLEQFTISFRWIDPSYEVQEDLIGLVQVDTTDAASLTGAIKDVLIRCNIDIHNCRGQTYDGATNMSGPFSGVATRLRQEEPRAHFKHCAAHCLNLCLQECAQRCSAIRDALSLCKEVYNLICTSPKRLAKFKLLQQQLHPDAAIGLRPICPTRWTVRTAALNSILKNYDVIMQDLEEISEAGIDASSKAAGAVALMEKFSTFFGIKLSYLLFGATEQTSVTLQAKDIGAEDALSSITAAASFLNRQRNESAFHLFYQCVVWEAKEFTDDPVLPRPRKVPKRYDDGSSIHVFENPEQLYRKKYYKAIDLIIAEIDRRFDQPTLLLLKEKETILIESCNGKNIELSPTMQEMYQADINMEKLKLQQNMLPDEISTVNKNANMGIHHVTRVSTVCQVFNVGKLPKSMLKEVDTLLHLFLTIPLTTASAERSFSTLRRLKNYLRSTMTQKRLNHLILLHTHKKGTTGLDLRSIADDFISKNNRRVQFFGK</sequence>
<keyword evidence="4" id="KW-1185">Reference proteome</keyword>
<dbReference type="eggNOG" id="ENOG502QSU3">
    <property type="taxonomic scope" value="Eukaryota"/>
</dbReference>
<feature type="domain" description="TTF-type" evidence="2">
    <location>
        <begin position="97"/>
        <end position="190"/>
    </location>
</feature>
<dbReference type="AlphaFoldDB" id="A0A1X7TYR2"/>
<evidence type="ECO:0000313" key="3">
    <source>
        <dbReference type="EnsemblMetazoa" id="Aqu2.1.20245_001"/>
    </source>
</evidence>
<feature type="region of interest" description="Disordered" evidence="1">
    <location>
        <begin position="74"/>
        <end position="95"/>
    </location>
</feature>
<dbReference type="SUPFAM" id="SSF53098">
    <property type="entry name" value="Ribonuclease H-like"/>
    <property type="match status" value="1"/>
</dbReference>
<dbReference type="InterPro" id="IPR006580">
    <property type="entry name" value="Znf_TTF"/>
</dbReference>
<dbReference type="PANTHER" id="PTHR45749">
    <property type="match status" value="1"/>
</dbReference>
<dbReference type="PANTHER" id="PTHR45749:SF21">
    <property type="entry name" value="DUF4371 DOMAIN-CONTAINING PROTEIN"/>
    <property type="match status" value="1"/>
</dbReference>
<dbReference type="STRING" id="400682.A0A1X7TYR2"/>
<evidence type="ECO:0000259" key="2">
    <source>
        <dbReference type="SMART" id="SM00597"/>
    </source>
</evidence>
<evidence type="ECO:0000313" key="4">
    <source>
        <dbReference type="Proteomes" id="UP000007879"/>
    </source>
</evidence>
<dbReference type="EnsemblMetazoa" id="XM_003389470.1">
    <property type="protein sequence ID" value="XP_003389518.1"/>
    <property type="gene ID" value="LOC100631670"/>
</dbReference>
<dbReference type="OMA" id="LAFCHIC"/>
<dbReference type="OrthoDB" id="10064879at2759"/>
<dbReference type="EnsemblMetazoa" id="Aqu2.1.20245_001">
    <property type="protein sequence ID" value="Aqu2.1.20245_001"/>
    <property type="gene ID" value="Aqu2.1.20245"/>
</dbReference>